<name>A0A150G4N6_GONPE</name>
<evidence type="ECO:0000256" key="1">
    <source>
        <dbReference type="SAM" id="MobiDB-lite"/>
    </source>
</evidence>
<dbReference type="InterPro" id="IPR006626">
    <property type="entry name" value="PbH1"/>
</dbReference>
<dbReference type="EMBL" id="LSYV01000063">
    <property type="protein sequence ID" value="KXZ44817.1"/>
    <property type="molecule type" value="Genomic_DNA"/>
</dbReference>
<gene>
    <name evidence="4" type="ORF">GPECTOR_62g932</name>
</gene>
<accession>A0A150G4N6</accession>
<dbReference type="InterPro" id="IPR051246">
    <property type="entry name" value="WDR48"/>
</dbReference>
<evidence type="ECO:0000256" key="2">
    <source>
        <dbReference type="SAM" id="Phobius"/>
    </source>
</evidence>
<feature type="transmembrane region" description="Helical" evidence="2">
    <location>
        <begin position="1212"/>
        <end position="1236"/>
    </location>
</feature>
<dbReference type="Pfam" id="PF06011">
    <property type="entry name" value="TRP"/>
    <property type="match status" value="1"/>
</dbReference>
<organism evidence="4 5">
    <name type="scientific">Gonium pectorale</name>
    <name type="common">Green alga</name>
    <dbReference type="NCBI Taxonomy" id="33097"/>
    <lineage>
        <taxon>Eukaryota</taxon>
        <taxon>Viridiplantae</taxon>
        <taxon>Chlorophyta</taxon>
        <taxon>core chlorophytes</taxon>
        <taxon>Chlorophyceae</taxon>
        <taxon>CS clade</taxon>
        <taxon>Chlamydomonadales</taxon>
        <taxon>Volvocaceae</taxon>
        <taxon>Gonium</taxon>
    </lineage>
</organism>
<dbReference type="Proteomes" id="UP000075714">
    <property type="component" value="Unassembled WGS sequence"/>
</dbReference>
<feature type="transmembrane region" description="Helical" evidence="2">
    <location>
        <begin position="929"/>
        <end position="950"/>
    </location>
</feature>
<feature type="transmembrane region" description="Helical" evidence="2">
    <location>
        <begin position="1248"/>
        <end position="1268"/>
    </location>
</feature>
<dbReference type="PANTHER" id="PTHR19862:SF14">
    <property type="entry name" value="WD REPEAT-CONTAINING PROTEIN 48"/>
    <property type="match status" value="1"/>
</dbReference>
<dbReference type="SMART" id="SM00710">
    <property type="entry name" value="PbH1"/>
    <property type="match status" value="8"/>
</dbReference>
<feature type="transmembrane region" description="Helical" evidence="2">
    <location>
        <begin position="889"/>
        <end position="908"/>
    </location>
</feature>
<feature type="compositionally biased region" description="Acidic residues" evidence="1">
    <location>
        <begin position="1318"/>
        <end position="1332"/>
    </location>
</feature>
<reference evidence="5" key="1">
    <citation type="journal article" date="2016" name="Nat. Commun.">
        <title>The Gonium pectorale genome demonstrates co-option of cell cycle regulation during the evolution of multicellularity.</title>
        <authorList>
            <person name="Hanschen E.R."/>
            <person name="Marriage T.N."/>
            <person name="Ferris P.J."/>
            <person name="Hamaji T."/>
            <person name="Toyoda A."/>
            <person name="Fujiyama A."/>
            <person name="Neme R."/>
            <person name="Noguchi H."/>
            <person name="Minakuchi Y."/>
            <person name="Suzuki M."/>
            <person name="Kawai-Toyooka H."/>
            <person name="Smith D.R."/>
            <person name="Sparks H."/>
            <person name="Anderson J."/>
            <person name="Bakaric R."/>
            <person name="Luria V."/>
            <person name="Karger A."/>
            <person name="Kirschner M.W."/>
            <person name="Durand P.M."/>
            <person name="Michod R.E."/>
            <person name="Nozaki H."/>
            <person name="Olson B.J."/>
        </authorList>
    </citation>
    <scope>NUCLEOTIDE SEQUENCE [LARGE SCALE GENOMIC DNA]</scope>
    <source>
        <strain evidence="5">NIES-2863</strain>
    </source>
</reference>
<feature type="domain" description="TRP C-terminal" evidence="3">
    <location>
        <begin position="1139"/>
        <end position="1266"/>
    </location>
</feature>
<keyword evidence="2" id="KW-1133">Transmembrane helix</keyword>
<comment type="caution">
    <text evidence="4">The sequence shown here is derived from an EMBL/GenBank/DDBJ whole genome shotgun (WGS) entry which is preliminary data.</text>
</comment>
<feature type="transmembrane region" description="Helical" evidence="2">
    <location>
        <begin position="1184"/>
        <end position="1205"/>
    </location>
</feature>
<dbReference type="InterPro" id="IPR010308">
    <property type="entry name" value="TRP_C"/>
</dbReference>
<sequence>MRGGAICVRDSSVDSVEVTGGSVISGNAAKRNGGAIYVNSIVLTFTVNGSSTISGNRANGGSGGALFAGSRVDAVAVDGGSAISGNTASAEGGAVYVGSSVTVLTVGGNSTVSGNRADGGSGGVLLVPDITQVQVSNSVIRNNSASVDGGAVSATTIELVEILDGSLVLGNHAGRDGGFIYSFYAYQVNISSSAFTGNWAGGSGGVIVATELPFSSLAVSQTTFRRNVAKQGNGGAIHTRISREALGNLDPGRILLAWTLADGTLFAGNGAFADGGALSITTEDVSLEDFVVNLTVSIQDSAFQANYAIGSGGAVFVKRPSIDLFLVHVDIRNSSFVANIAGTDQNQAAAIGSTGFGGAILITEGTSNTTAWLDSSSASASSLLTIAQQQRSLLDVDENAGSQQGAAPTQATTATCTLRLTGGGALYLLAAGSGAAGSGDFSVTAVTAEGNLASLDGGAIAVGCEVGGVGAAQLCTSPVTITGSNFTANAAEAGRGGGVFVAPGASIELHDSRLTWNRATLGGGLSSNSSGHVLIRNCTLGANTAGADYSDTFDIRVNVSIVPVATDVGGDSRSPAQLEATVAEGSLTASTKQGSAVWPLLTVRGWPGAYRLVFTATNTSSSDNDLLVRRGEAPDLSRAKGPNPYSWIGCAGCERGRFSLWDDDRDTLEAYSDQKVFDPKGWVDNITRRIEAADGGVGCQGCPAHGRCLGGAVLVPVEAARSPMVLLGLAASPADDPRRKDWPALIETGSVLDERSGMLALCQLLGYRPDLRPLFKELADSNQQVASSPTIDSHDPARIFLNLSSWNDDYFRDLEFWSWMAECAGMDLAQTTTATGAPPPARRVVNATAYQQLLCVPSHTGNLCAACEPGYFVTAEFECRGCPPLWKNGLFAVLAFLASIVLVLYTLFANLDENYSDEEEHEQADLGQASLASLGDLLKVAIVHAQYYIIIMRLPVDYPSDMAKLSGALSAVTGAESAVAFSYSCFFPADASDGQAWTQLLSALLVPFAVIAISMTLWGASSHFRNVLAQADATLGLRSQLWVLGVIAVFILYPAWAQAALSVFACYKIDDGRTGPFPQNHKAAWLHGYWVRDMAQECYKGVHLRLYVPIGIASVIVLCFGPPLASFLLLWKHRAELGSKRVRQRYSFLYARYKPRFYWWESVLMLEELALVAVEVFGRGLKSVTHQILVMLAAFTFISAINMACSPSKLRVIAMLEFMSMTVLSLTVSLSLFFVIDEGLSAAEATAVGALILAINLAALAAFLGVLLRGTWGRLKRAAGRARRWAVALISMTRGGRKGKRSDADDDGDRVDVWPAWGEEDNGDDDAVDDEAPAGRQPHEADEGRKSAV</sequence>
<feature type="transmembrane region" description="Helical" evidence="2">
    <location>
        <begin position="1106"/>
        <end position="1131"/>
    </location>
</feature>
<feature type="transmembrane region" description="Helical" evidence="2">
    <location>
        <begin position="996"/>
        <end position="1020"/>
    </location>
</feature>
<dbReference type="GO" id="GO:0000724">
    <property type="term" value="P:double-strand break repair via homologous recombination"/>
    <property type="evidence" value="ECO:0007669"/>
    <property type="project" value="TreeGrafter"/>
</dbReference>
<dbReference type="PANTHER" id="PTHR19862">
    <property type="entry name" value="WD REPEAT-CONTAINING PROTEIN 48"/>
    <property type="match status" value="1"/>
</dbReference>
<feature type="compositionally biased region" description="Basic and acidic residues" evidence="1">
    <location>
        <begin position="1337"/>
        <end position="1349"/>
    </location>
</feature>
<keyword evidence="2" id="KW-0472">Membrane</keyword>
<proteinExistence type="predicted"/>
<evidence type="ECO:0000259" key="3">
    <source>
        <dbReference type="Pfam" id="PF06011"/>
    </source>
</evidence>
<feature type="region of interest" description="Disordered" evidence="1">
    <location>
        <begin position="1296"/>
        <end position="1349"/>
    </location>
</feature>
<dbReference type="GO" id="GO:0043130">
    <property type="term" value="F:ubiquitin binding"/>
    <property type="evidence" value="ECO:0007669"/>
    <property type="project" value="TreeGrafter"/>
</dbReference>
<dbReference type="OrthoDB" id="547441at2759"/>
<protein>
    <recommendedName>
        <fullName evidence="3">TRP C-terminal domain-containing protein</fullName>
    </recommendedName>
</protein>
<dbReference type="SUPFAM" id="SSF51126">
    <property type="entry name" value="Pectin lyase-like"/>
    <property type="match status" value="1"/>
</dbReference>
<dbReference type="STRING" id="33097.A0A150G4N6"/>
<evidence type="ECO:0000313" key="4">
    <source>
        <dbReference type="EMBL" id="KXZ44817.1"/>
    </source>
</evidence>
<keyword evidence="5" id="KW-1185">Reference proteome</keyword>
<feature type="transmembrane region" description="Helical" evidence="2">
    <location>
        <begin position="1041"/>
        <end position="1065"/>
    </location>
</feature>
<evidence type="ECO:0000313" key="5">
    <source>
        <dbReference type="Proteomes" id="UP000075714"/>
    </source>
</evidence>
<keyword evidence="2" id="KW-0812">Transmembrane</keyword>
<dbReference type="InterPro" id="IPR011050">
    <property type="entry name" value="Pectin_lyase_fold/virulence"/>
</dbReference>